<evidence type="ECO:0000256" key="1">
    <source>
        <dbReference type="SAM" id="MobiDB-lite"/>
    </source>
</evidence>
<dbReference type="RefSeq" id="WP_157095377.1">
    <property type="nucleotide sequence ID" value="NZ_BDDI01000022.1"/>
</dbReference>
<sequence length="58" mass="6447">MARHCGSCGSAPKAKTERTPVRYEFTTSTGETRMFLSRMEANVAKTRDPQGTVTPIRE</sequence>
<feature type="region of interest" description="Disordered" evidence="1">
    <location>
        <begin position="1"/>
        <end position="20"/>
    </location>
</feature>
<protein>
    <submittedName>
        <fullName evidence="2">Uncharacterized protein</fullName>
    </submittedName>
</protein>
<proteinExistence type="predicted"/>
<evidence type="ECO:0000313" key="2">
    <source>
        <dbReference type="EMBL" id="MBB3040123.1"/>
    </source>
</evidence>
<accession>A0A839RWA4</accession>
<dbReference type="EMBL" id="JACHWS010000007">
    <property type="protein sequence ID" value="MBB3040123.1"/>
    <property type="molecule type" value="Genomic_DNA"/>
</dbReference>
<keyword evidence="3" id="KW-1185">Reference proteome</keyword>
<comment type="caution">
    <text evidence="2">The sequence shown here is derived from an EMBL/GenBank/DDBJ whole genome shotgun (WGS) entry which is preliminary data.</text>
</comment>
<reference evidence="2 3" key="1">
    <citation type="submission" date="2020-08" db="EMBL/GenBank/DDBJ databases">
        <title>Sequencing the genomes of 1000 actinobacteria strains.</title>
        <authorList>
            <person name="Klenk H.-P."/>
        </authorList>
    </citation>
    <scope>NUCLEOTIDE SEQUENCE [LARGE SCALE GENOMIC DNA]</scope>
    <source>
        <strain evidence="2 3">DSM 45258</strain>
    </source>
</reference>
<organism evidence="2 3">
    <name type="scientific">Hoyosella altamirensis</name>
    <dbReference type="NCBI Taxonomy" id="616997"/>
    <lineage>
        <taxon>Bacteria</taxon>
        <taxon>Bacillati</taxon>
        <taxon>Actinomycetota</taxon>
        <taxon>Actinomycetes</taxon>
        <taxon>Mycobacteriales</taxon>
        <taxon>Hoyosellaceae</taxon>
        <taxon>Hoyosella</taxon>
    </lineage>
</organism>
<gene>
    <name evidence="2" type="ORF">FHU29_004618</name>
</gene>
<name>A0A839RWA4_9ACTN</name>
<dbReference type="Proteomes" id="UP000567922">
    <property type="component" value="Unassembled WGS sequence"/>
</dbReference>
<dbReference type="AlphaFoldDB" id="A0A839RWA4"/>
<evidence type="ECO:0000313" key="3">
    <source>
        <dbReference type="Proteomes" id="UP000567922"/>
    </source>
</evidence>